<dbReference type="STRING" id="516051.VC82_1869"/>
<dbReference type="PATRIC" id="fig|516051.4.peg.1926"/>
<feature type="signal peptide" evidence="1">
    <location>
        <begin position="1"/>
        <end position="19"/>
    </location>
</feature>
<keyword evidence="1" id="KW-0732">Signal</keyword>
<evidence type="ECO:0008006" key="4">
    <source>
        <dbReference type="Google" id="ProtNLM"/>
    </source>
</evidence>
<evidence type="ECO:0000256" key="1">
    <source>
        <dbReference type="SAM" id="SignalP"/>
    </source>
</evidence>
<gene>
    <name evidence="2" type="ORF">VC82_1869</name>
</gene>
<dbReference type="InterPro" id="IPR005901">
    <property type="entry name" value="GLPGLI"/>
</dbReference>
<keyword evidence="3" id="KW-1185">Reference proteome</keyword>
<accession>A0A0D5YUB0</accession>
<evidence type="ECO:0000313" key="3">
    <source>
        <dbReference type="Proteomes" id="UP000032726"/>
    </source>
</evidence>
<evidence type="ECO:0000313" key="2">
    <source>
        <dbReference type="EMBL" id="AKA35474.1"/>
    </source>
</evidence>
<reference evidence="2 3" key="1">
    <citation type="submission" date="2015-03" db="EMBL/GenBank/DDBJ databases">
        <title>Complete genome sequence of Muricauda lutaonensis CC-HSB-11T, isolated from a coastal hot spring.</title>
        <authorList>
            <person name="Kim K.M."/>
        </authorList>
    </citation>
    <scope>NUCLEOTIDE SEQUENCE [LARGE SCALE GENOMIC DNA]</scope>
    <source>
        <strain evidence="2 3">CC-HSB-11</strain>
    </source>
</reference>
<organism evidence="2 3">
    <name type="scientific">Flagellimonas lutaonensis</name>
    <dbReference type="NCBI Taxonomy" id="516051"/>
    <lineage>
        <taxon>Bacteria</taxon>
        <taxon>Pseudomonadati</taxon>
        <taxon>Bacteroidota</taxon>
        <taxon>Flavobacteriia</taxon>
        <taxon>Flavobacteriales</taxon>
        <taxon>Flavobacteriaceae</taxon>
        <taxon>Flagellimonas</taxon>
    </lineage>
</organism>
<dbReference type="HOGENOM" id="CLU_085659_0_1_10"/>
<dbReference type="NCBIfam" id="TIGR01200">
    <property type="entry name" value="GLPGLI"/>
    <property type="match status" value="1"/>
</dbReference>
<dbReference type="AlphaFoldDB" id="A0A0D5YUB0"/>
<dbReference type="EMBL" id="CP011071">
    <property type="protein sequence ID" value="AKA35474.1"/>
    <property type="molecule type" value="Genomic_DNA"/>
</dbReference>
<name>A0A0D5YUB0_9FLAO</name>
<dbReference type="RefSeq" id="WP_045802127.1">
    <property type="nucleotide sequence ID" value="NZ_CP011071.1"/>
</dbReference>
<dbReference type="OrthoDB" id="1429333at2"/>
<dbReference type="Proteomes" id="UP000032726">
    <property type="component" value="Chromosome"/>
</dbReference>
<dbReference type="Pfam" id="PF09697">
    <property type="entry name" value="Porph_ging"/>
    <property type="match status" value="1"/>
</dbReference>
<sequence>MKRIVFTLLFSIHSLFVLSQNLNGGNVIYKVEKTDEESASVASLIDNLDIALKQLEYNLRFNKKKSLYSIIKSVSAENNKLIKPAKIIAGQGNFYHEYGKEFLLQRHFLGELYLIKYDYGHIEWNISNVREKRGDFECIKAIGKRKNTDNENNKGIVAWFSNDISYQIGPKDYYGLPGLIVEVQENGIRWFATSVKLENEVIISKPLKGIEITKSELNKIAEKKAREQFRLGKNKN</sequence>
<feature type="chain" id="PRO_5002299982" description="GLPGLI family protein" evidence="1">
    <location>
        <begin position="20"/>
        <end position="236"/>
    </location>
</feature>
<dbReference type="KEGG" id="mlt:VC82_1869"/>
<proteinExistence type="predicted"/>
<protein>
    <recommendedName>
        <fullName evidence="4">GLPGLI family protein</fullName>
    </recommendedName>
</protein>